<evidence type="ECO:0000313" key="2">
    <source>
        <dbReference type="Proteomes" id="UP000189670"/>
    </source>
</evidence>
<gene>
    <name evidence="1" type="ORF">OMM_13997</name>
</gene>
<sequence>MTLFRSLSSFTSDFQFFVACLDDVTFDIIKRLNIPKLIPIPLIELENKDTELLRAKQSRSLVEYYFTLSPILPLYILNNFKEVDVITYLDADLSFYSHPQPI</sequence>
<evidence type="ECO:0000313" key="1">
    <source>
        <dbReference type="EMBL" id="ETR65601.1"/>
    </source>
</evidence>
<feature type="non-terminal residue" evidence="1">
    <location>
        <position position="102"/>
    </location>
</feature>
<dbReference type="EMBL" id="ATBP01002666">
    <property type="protein sequence ID" value="ETR65601.1"/>
    <property type="molecule type" value="Genomic_DNA"/>
</dbReference>
<dbReference type="AlphaFoldDB" id="A0A1V1NSQ6"/>
<proteinExistence type="predicted"/>
<protein>
    <submittedName>
        <fullName evidence="1">Uncharacterized protein</fullName>
    </submittedName>
</protein>
<name>A0A1V1NSQ6_9BACT</name>
<dbReference type="SUPFAM" id="SSF53448">
    <property type="entry name" value="Nucleotide-diphospho-sugar transferases"/>
    <property type="match status" value="1"/>
</dbReference>
<accession>A0A1V1NSQ6</accession>
<dbReference type="Proteomes" id="UP000189670">
    <property type="component" value="Unassembled WGS sequence"/>
</dbReference>
<reference evidence="2" key="1">
    <citation type="submission" date="2012-11" db="EMBL/GenBank/DDBJ databases">
        <authorList>
            <person name="Lucero-Rivera Y.E."/>
            <person name="Tovar-Ramirez D."/>
        </authorList>
    </citation>
    <scope>NUCLEOTIDE SEQUENCE [LARGE SCALE GENOMIC DNA]</scope>
    <source>
        <strain evidence="2">Araruama</strain>
    </source>
</reference>
<comment type="caution">
    <text evidence="1">The sequence shown here is derived from an EMBL/GenBank/DDBJ whole genome shotgun (WGS) entry which is preliminary data.</text>
</comment>
<organism evidence="1 2">
    <name type="scientific">Candidatus Magnetoglobus multicellularis str. Araruama</name>
    <dbReference type="NCBI Taxonomy" id="890399"/>
    <lineage>
        <taxon>Bacteria</taxon>
        <taxon>Pseudomonadati</taxon>
        <taxon>Thermodesulfobacteriota</taxon>
        <taxon>Desulfobacteria</taxon>
        <taxon>Desulfobacterales</taxon>
        <taxon>Desulfobacteraceae</taxon>
        <taxon>Candidatus Magnetoglobus</taxon>
    </lineage>
</organism>
<dbReference type="InterPro" id="IPR029044">
    <property type="entry name" value="Nucleotide-diphossugar_trans"/>
</dbReference>